<name>A0ACA9Y6M6_9ASCO</name>
<comment type="caution">
    <text evidence="1">The sequence shown here is derived from an EMBL/GenBank/DDBJ whole genome shotgun (WGS) entry which is preliminary data.</text>
</comment>
<keyword evidence="1" id="KW-0436">Ligase</keyword>
<accession>A0ACA9Y6M6</accession>
<organism evidence="1 2">
    <name type="scientific">[Candida] jaroonii</name>
    <dbReference type="NCBI Taxonomy" id="467808"/>
    <lineage>
        <taxon>Eukaryota</taxon>
        <taxon>Fungi</taxon>
        <taxon>Dikarya</taxon>
        <taxon>Ascomycota</taxon>
        <taxon>Saccharomycotina</taxon>
        <taxon>Pichiomycetes</taxon>
        <taxon>Debaryomycetaceae</taxon>
        <taxon>Yamadazyma</taxon>
    </lineage>
</organism>
<dbReference type="EMBL" id="CALSDN010000004">
    <property type="protein sequence ID" value="CAH6720630.1"/>
    <property type="molecule type" value="Genomic_DNA"/>
</dbReference>
<gene>
    <name evidence="1" type="ORF">CLIB1444_04S04412</name>
</gene>
<evidence type="ECO:0000313" key="1">
    <source>
        <dbReference type="EMBL" id="CAH6720630.1"/>
    </source>
</evidence>
<protein>
    <submittedName>
        <fullName evidence="1">Probable tubulin--tyrosine ligase Pby1p</fullName>
    </submittedName>
</protein>
<dbReference type="Proteomes" id="UP001152531">
    <property type="component" value="Unassembled WGS sequence"/>
</dbReference>
<reference evidence="1" key="1">
    <citation type="submission" date="2022-06" db="EMBL/GenBank/DDBJ databases">
        <authorList>
            <person name="Legras J.-L."/>
            <person name="Devillers H."/>
            <person name="Grondin C."/>
        </authorList>
    </citation>
    <scope>NUCLEOTIDE SEQUENCE</scope>
    <source>
        <strain evidence="1">CLIB 1444</strain>
    </source>
</reference>
<keyword evidence="2" id="KW-1185">Reference proteome</keyword>
<sequence>MHILLTNDDGPLSEKASPYIPYLVKEIVKKGWKLSIVVPSTQKSWIGKAHFAGKTIDVEYIYTKVSDDTTYDYEGPFGKEQAKYETSEYLKWTLVDSTPAACVDIAINHLIKDIDLVVSGPNFGKNSSNLYILASGTVGAAMEAVLHEKPAIAISYSYDHHPHPEYQLKDASVQAVEVIDQIWSNWNKDVELYTMNVPLGPNVKDAKAVYAPILDNKWGKSVYEPSEGKFKWNPDFVKVHKDGLKRTEHSDNQVLLAGNISVTPLKARFMQVGPLDGDVPPPKAINDLCEGICKLELDENDYLYDCIAKGMKYYDIPITSKPLTDIKGPVFHYTDYEDIDFDRIGDSDYLIPSYVYRKGLIRKHYLANTVRHYVAKNPQSILNRAVPESFPLELDYAEFLDDALDECEWLEDGSLWIVKPGMSDKGQGIRVFRTQQQLQAIFDSFEEESDDEGEGEGDDNGVIISQLREFIIQKYIPPLVLSSYGNKKFHLRVYVVASGVLKVYVNNEILVLFADSPYGVVEKETEDDDDTYIDMKGHLTNSCLQEKPEVITFDSIKLTEFEKSIIFNQICQITRELFMAAESDKINFQMLPNATEVYGIDFLVDDKLSVWLVEVNAYPDFKQSGDLKYVVDSVWRGIAGLIAEKFGQKVDTTKDLTQVLDLDSIRQH</sequence>
<proteinExistence type="predicted"/>
<evidence type="ECO:0000313" key="2">
    <source>
        <dbReference type="Proteomes" id="UP001152531"/>
    </source>
</evidence>